<reference evidence="1" key="1">
    <citation type="submission" date="2006-10" db="EMBL/GenBank/DDBJ databases">
        <authorList>
            <person name="Amadeo P."/>
            <person name="Zhao Q."/>
            <person name="Wortman J."/>
            <person name="Fraser-Liggett C."/>
            <person name="Carlton J."/>
        </authorList>
    </citation>
    <scope>NUCLEOTIDE SEQUENCE</scope>
    <source>
        <strain evidence="1">G3</strain>
    </source>
</reference>
<evidence type="ECO:0000313" key="1">
    <source>
        <dbReference type="EMBL" id="EAY12025.1"/>
    </source>
</evidence>
<dbReference type="Gene3D" id="1.25.10.10">
    <property type="entry name" value="Leucine-rich Repeat Variant"/>
    <property type="match status" value="1"/>
</dbReference>
<accession>A2E5I4</accession>
<sequence>MDLLEAISVLSSPFPANFSQTNDFLSDFITKEPENFLIEVKKIISNENVPLNLRTNAIKFSTSAIKIKVENNRVKSISNPGISCEILQDFINTLQSYFVLAVNDNPEEVHFGNSLAFALAHFKIANFYFYPTNLQYPALDFLSLLTQSNSPILITNTLISIDFIVNSLPVNSYNNAEAIIRALLDYIANCPDLPAFQHLIIKIFGNLIKHLNSAIAKTAELREAFLSRLSPENLDPIDVFWFWTKVAKNCYIMLENVRYLPEQMFNYLDTLNNDFDPKLLINILQFWFYVSKAKTKYPFSFNFIENNIENILNLCVNVIQNNPDSSTIKKEEYSPVIAAMDTLSSIITNFYNICFEILYNFISENANSENLSSRFASAFILYELLKNKPKSDNQELINLFSKANDVFVEDSSIEIKCLAIKSFGEAAAKGFFEIDENNLSNIFEFCSSDNMELILSSFECLSVIGSSIPQCITDILQFLLNYIQEIDNEICQLEAFNLIIKLKDSMNEETVNDIFDLIYEVASGSINSPGMISDKLVSVLNYLFQRFLKISKKSADENYLKLFELANSIIDSKRDFRSSLALTGTIGFNYAEKNNEIFEKSLEFSKIYMQCKEYPETMETALQCAALLLRKVENPDVFSEFSIIISKILEENEIPPECYSHAARIIKTISENQLNILNPVAESIILSLNRIFSIHLKNIENLEPVYDSVLVMNKICKNNQELKSIILELCKVSVQIIGADFKIKKNLLVIGINMCYAIFKDPQGEWSKLKQLQCCDNIRNASDIIRDAKTHKRIKKLFYS</sequence>
<dbReference type="RefSeq" id="XP_001324248.1">
    <property type="nucleotide sequence ID" value="XM_001324213.1"/>
</dbReference>
<dbReference type="AlphaFoldDB" id="A2E5I4"/>
<protein>
    <recommendedName>
        <fullName evidence="3">MMS19 nucleotide excision repair protein</fullName>
    </recommendedName>
</protein>
<name>A2E5I4_TRIV3</name>
<dbReference type="SUPFAM" id="SSF48371">
    <property type="entry name" value="ARM repeat"/>
    <property type="match status" value="1"/>
</dbReference>
<evidence type="ECO:0000313" key="2">
    <source>
        <dbReference type="Proteomes" id="UP000001542"/>
    </source>
</evidence>
<gene>
    <name evidence="1" type="ORF">TVAG_038710</name>
</gene>
<dbReference type="InterPro" id="IPR011989">
    <property type="entry name" value="ARM-like"/>
</dbReference>
<dbReference type="EMBL" id="DS113308">
    <property type="protein sequence ID" value="EAY12025.1"/>
    <property type="molecule type" value="Genomic_DNA"/>
</dbReference>
<organism evidence="1 2">
    <name type="scientific">Trichomonas vaginalis (strain ATCC PRA-98 / G3)</name>
    <dbReference type="NCBI Taxonomy" id="412133"/>
    <lineage>
        <taxon>Eukaryota</taxon>
        <taxon>Metamonada</taxon>
        <taxon>Parabasalia</taxon>
        <taxon>Trichomonadida</taxon>
        <taxon>Trichomonadidae</taxon>
        <taxon>Trichomonas</taxon>
    </lineage>
</organism>
<proteinExistence type="predicted"/>
<reference evidence="1" key="2">
    <citation type="journal article" date="2007" name="Science">
        <title>Draft genome sequence of the sexually transmitted pathogen Trichomonas vaginalis.</title>
        <authorList>
            <person name="Carlton J.M."/>
            <person name="Hirt R.P."/>
            <person name="Silva J.C."/>
            <person name="Delcher A.L."/>
            <person name="Schatz M."/>
            <person name="Zhao Q."/>
            <person name="Wortman J.R."/>
            <person name="Bidwell S.L."/>
            <person name="Alsmark U.C.M."/>
            <person name="Besteiro S."/>
            <person name="Sicheritz-Ponten T."/>
            <person name="Noel C.J."/>
            <person name="Dacks J.B."/>
            <person name="Foster P.G."/>
            <person name="Simillion C."/>
            <person name="Van de Peer Y."/>
            <person name="Miranda-Saavedra D."/>
            <person name="Barton G.J."/>
            <person name="Westrop G.D."/>
            <person name="Mueller S."/>
            <person name="Dessi D."/>
            <person name="Fiori P.L."/>
            <person name="Ren Q."/>
            <person name="Paulsen I."/>
            <person name="Zhang H."/>
            <person name="Bastida-Corcuera F.D."/>
            <person name="Simoes-Barbosa A."/>
            <person name="Brown M.T."/>
            <person name="Hayes R.D."/>
            <person name="Mukherjee M."/>
            <person name="Okumura C.Y."/>
            <person name="Schneider R."/>
            <person name="Smith A.J."/>
            <person name="Vanacova S."/>
            <person name="Villalvazo M."/>
            <person name="Haas B.J."/>
            <person name="Pertea M."/>
            <person name="Feldblyum T.V."/>
            <person name="Utterback T.R."/>
            <person name="Shu C.L."/>
            <person name="Osoegawa K."/>
            <person name="de Jong P.J."/>
            <person name="Hrdy I."/>
            <person name="Horvathova L."/>
            <person name="Zubacova Z."/>
            <person name="Dolezal P."/>
            <person name="Malik S.B."/>
            <person name="Logsdon J.M. Jr."/>
            <person name="Henze K."/>
            <person name="Gupta A."/>
            <person name="Wang C.C."/>
            <person name="Dunne R.L."/>
            <person name="Upcroft J.A."/>
            <person name="Upcroft P."/>
            <person name="White O."/>
            <person name="Salzberg S.L."/>
            <person name="Tang P."/>
            <person name="Chiu C.-H."/>
            <person name="Lee Y.-S."/>
            <person name="Embley T.M."/>
            <person name="Coombs G.H."/>
            <person name="Mottram J.C."/>
            <person name="Tachezy J."/>
            <person name="Fraser-Liggett C.M."/>
            <person name="Johnson P.J."/>
        </authorList>
    </citation>
    <scope>NUCLEOTIDE SEQUENCE [LARGE SCALE GENOMIC DNA]</scope>
    <source>
        <strain evidence="1">G3</strain>
    </source>
</reference>
<dbReference type="VEuPathDB" id="TrichDB:TVAG_038710"/>
<dbReference type="Proteomes" id="UP000001542">
    <property type="component" value="Unassembled WGS sequence"/>
</dbReference>
<dbReference type="KEGG" id="tva:4769990"/>
<dbReference type="InterPro" id="IPR016024">
    <property type="entry name" value="ARM-type_fold"/>
</dbReference>
<evidence type="ECO:0008006" key="3">
    <source>
        <dbReference type="Google" id="ProtNLM"/>
    </source>
</evidence>
<keyword evidence="2" id="KW-1185">Reference proteome</keyword>
<dbReference type="VEuPathDB" id="TrichDB:TVAGG3_0926310"/>
<dbReference type="InParanoid" id="A2E5I4"/>